<keyword evidence="1" id="KW-1133">Transmembrane helix</keyword>
<evidence type="ECO:0008006" key="3">
    <source>
        <dbReference type="Google" id="ProtNLM"/>
    </source>
</evidence>
<dbReference type="Gene3D" id="3.40.50.10900">
    <property type="entry name" value="PAC-like subunit"/>
    <property type="match status" value="1"/>
</dbReference>
<dbReference type="EMBL" id="BARU01028625">
    <property type="protein sequence ID" value="GAH72799.1"/>
    <property type="molecule type" value="Genomic_DNA"/>
</dbReference>
<dbReference type="PANTHER" id="PTHR35610">
    <property type="entry name" value="3-ISOPROPYLMALATE DEHYDRATASE-RELATED"/>
    <property type="match status" value="1"/>
</dbReference>
<dbReference type="Pfam" id="PF09754">
    <property type="entry name" value="PAC2"/>
    <property type="match status" value="1"/>
</dbReference>
<evidence type="ECO:0000256" key="1">
    <source>
        <dbReference type="SAM" id="Phobius"/>
    </source>
</evidence>
<sequence length="167" mass="18207">MMNNLVKLRARPKLNSPNMLAAWPGVGNVAMILATYLGRKLGFKELGVVEASHFFDPIGVLVKGNVVEAPQFPQSRFYYWKNKGGGSDIVLFIGEDQPAAKGYELANCVLDVGQRFQAKRVYTCAAAMTRIHHTEQPRVLGVATSQTAAEDLKKYGLVQAGNLQIAG</sequence>
<keyword evidence="1" id="KW-0472">Membrane</keyword>
<reference evidence="2" key="1">
    <citation type="journal article" date="2014" name="Front. Microbiol.">
        <title>High frequency of phylogenetically diverse reductive dehalogenase-homologous genes in deep subseafloor sedimentary metagenomes.</title>
        <authorList>
            <person name="Kawai M."/>
            <person name="Futagami T."/>
            <person name="Toyoda A."/>
            <person name="Takaki Y."/>
            <person name="Nishi S."/>
            <person name="Hori S."/>
            <person name="Arai W."/>
            <person name="Tsubouchi T."/>
            <person name="Morono Y."/>
            <person name="Uchiyama I."/>
            <person name="Ito T."/>
            <person name="Fujiyama A."/>
            <person name="Inagaki F."/>
            <person name="Takami H."/>
        </authorList>
    </citation>
    <scope>NUCLEOTIDE SEQUENCE</scope>
    <source>
        <strain evidence="2">Expedition CK06-06</strain>
    </source>
</reference>
<dbReference type="InterPro" id="IPR038389">
    <property type="entry name" value="PSMG2_sf"/>
</dbReference>
<accession>X1J368</accession>
<gene>
    <name evidence="2" type="ORF">S03H2_45668</name>
</gene>
<feature type="transmembrane region" description="Helical" evidence="1">
    <location>
        <begin position="20"/>
        <end position="38"/>
    </location>
</feature>
<dbReference type="AlphaFoldDB" id="X1J368"/>
<protein>
    <recommendedName>
        <fullName evidence="3">Proteasome assembly chaperone family protein</fullName>
    </recommendedName>
</protein>
<dbReference type="InterPro" id="IPR019151">
    <property type="entry name" value="Proteasome_assmbl_chaperone_2"/>
</dbReference>
<name>X1J368_9ZZZZ</name>
<dbReference type="SUPFAM" id="SSF159659">
    <property type="entry name" value="Cgl1923-like"/>
    <property type="match status" value="1"/>
</dbReference>
<feature type="non-terminal residue" evidence="2">
    <location>
        <position position="167"/>
    </location>
</feature>
<keyword evidence="1" id="KW-0812">Transmembrane</keyword>
<organism evidence="2">
    <name type="scientific">marine sediment metagenome</name>
    <dbReference type="NCBI Taxonomy" id="412755"/>
    <lineage>
        <taxon>unclassified sequences</taxon>
        <taxon>metagenomes</taxon>
        <taxon>ecological metagenomes</taxon>
    </lineage>
</organism>
<comment type="caution">
    <text evidence="2">The sequence shown here is derived from an EMBL/GenBank/DDBJ whole genome shotgun (WGS) entry which is preliminary data.</text>
</comment>
<evidence type="ECO:0000313" key="2">
    <source>
        <dbReference type="EMBL" id="GAH72799.1"/>
    </source>
</evidence>
<proteinExistence type="predicted"/>